<dbReference type="Proteomes" id="UP000824029">
    <property type="component" value="Unassembled WGS sequence"/>
</dbReference>
<dbReference type="PANTHER" id="PTHR30390">
    <property type="entry name" value="SEDOHEPTULOSE 7-PHOSPHATE ISOMERASE / DNAA INITIATOR-ASSOCIATING FACTOR FOR REPLICATION INITIATION"/>
    <property type="match status" value="1"/>
</dbReference>
<dbReference type="EMBL" id="DXBZ01000098">
    <property type="protein sequence ID" value="HIZ18501.1"/>
    <property type="molecule type" value="Genomic_DNA"/>
</dbReference>
<comment type="caution">
    <text evidence="2">The sequence shown here is derived from an EMBL/GenBank/DDBJ whole genome shotgun (WGS) entry which is preliminary data.</text>
</comment>
<dbReference type="GO" id="GO:0097367">
    <property type="term" value="F:carbohydrate derivative binding"/>
    <property type="evidence" value="ECO:0007669"/>
    <property type="project" value="InterPro"/>
</dbReference>
<proteinExistence type="predicted"/>
<evidence type="ECO:0000313" key="3">
    <source>
        <dbReference type="Proteomes" id="UP000824029"/>
    </source>
</evidence>
<dbReference type="InterPro" id="IPR001347">
    <property type="entry name" value="SIS_dom"/>
</dbReference>
<gene>
    <name evidence="2" type="ORF">IAA22_05280</name>
</gene>
<reference evidence="2" key="1">
    <citation type="journal article" date="2021" name="PeerJ">
        <title>Extensive microbial diversity within the chicken gut microbiome revealed by metagenomics and culture.</title>
        <authorList>
            <person name="Gilroy R."/>
            <person name="Ravi A."/>
            <person name="Getino M."/>
            <person name="Pursley I."/>
            <person name="Horton D.L."/>
            <person name="Alikhan N.F."/>
            <person name="Baker D."/>
            <person name="Gharbi K."/>
            <person name="Hall N."/>
            <person name="Watson M."/>
            <person name="Adriaenssens E.M."/>
            <person name="Foster-Nyarko E."/>
            <person name="Jarju S."/>
            <person name="Secka A."/>
            <person name="Antonio M."/>
            <person name="Oren A."/>
            <person name="Chaudhuri R.R."/>
            <person name="La Ragione R."/>
            <person name="Hildebrand F."/>
            <person name="Pallen M.J."/>
        </authorList>
    </citation>
    <scope>NUCLEOTIDE SEQUENCE</scope>
    <source>
        <strain evidence="2">ChiHecolR3B27-1887</strain>
    </source>
</reference>
<dbReference type="NCBIfam" id="NF002805">
    <property type="entry name" value="PRK02947.1"/>
    <property type="match status" value="1"/>
</dbReference>
<feature type="domain" description="SIS" evidence="1">
    <location>
        <begin position="31"/>
        <end position="211"/>
    </location>
</feature>
<organism evidence="2 3">
    <name type="scientific">Candidatus Olsenella stercoravium</name>
    <dbReference type="NCBI Taxonomy" id="2838713"/>
    <lineage>
        <taxon>Bacteria</taxon>
        <taxon>Bacillati</taxon>
        <taxon>Actinomycetota</taxon>
        <taxon>Coriobacteriia</taxon>
        <taxon>Coriobacteriales</taxon>
        <taxon>Atopobiaceae</taxon>
        <taxon>Olsenella</taxon>
    </lineage>
</organism>
<name>A0A9D2DJS9_9ACTN</name>
<dbReference type="AlphaFoldDB" id="A0A9D2DJS9"/>
<dbReference type="SUPFAM" id="SSF53697">
    <property type="entry name" value="SIS domain"/>
    <property type="match status" value="1"/>
</dbReference>
<dbReference type="PANTHER" id="PTHR30390:SF7">
    <property type="entry name" value="PHOSPHOHEPTOSE ISOMERASE"/>
    <property type="match status" value="1"/>
</dbReference>
<dbReference type="CDD" id="cd05013">
    <property type="entry name" value="SIS_RpiR"/>
    <property type="match status" value="1"/>
</dbReference>
<dbReference type="InterPro" id="IPR035472">
    <property type="entry name" value="RpiR-like_SIS"/>
</dbReference>
<reference evidence="2" key="2">
    <citation type="submission" date="2021-04" db="EMBL/GenBank/DDBJ databases">
        <authorList>
            <person name="Gilroy R."/>
        </authorList>
    </citation>
    <scope>NUCLEOTIDE SEQUENCE</scope>
    <source>
        <strain evidence="2">ChiHecolR3B27-1887</strain>
    </source>
</reference>
<evidence type="ECO:0000313" key="2">
    <source>
        <dbReference type="EMBL" id="HIZ18501.1"/>
    </source>
</evidence>
<protein>
    <submittedName>
        <fullName evidence="2">SIS domain-containing protein</fullName>
    </submittedName>
</protein>
<dbReference type="Gene3D" id="3.40.50.10490">
    <property type="entry name" value="Glucose-6-phosphate isomerase like protein, domain 1"/>
    <property type="match status" value="1"/>
</dbReference>
<dbReference type="GO" id="GO:1901135">
    <property type="term" value="P:carbohydrate derivative metabolic process"/>
    <property type="evidence" value="ECO:0007669"/>
    <property type="project" value="InterPro"/>
</dbReference>
<sequence length="247" mass="27314">MRFDYIDIVRGLIDTIEEREGEHMEQCVELLAECVRDKHSIYTFGASHAGILSEEMYYRAGGLMLMNPIFGREIMLDTTPITHTSHMERLVGYGTELARDQADFQPGDVLIAHSVSGRNPVTIEVAMAARDAGAKVIAITNLTYSQSVTSRHPSGLRLFELADVVLDNHGEVGDAAVAIEGLDQRVSPTSTVVGAIMLNSIVAALVQRLVDDGMERPPVFYSANLDGGDELNQRLVDEYRDCIHYRF</sequence>
<accession>A0A9D2DJS9</accession>
<dbReference type="PROSITE" id="PS51464">
    <property type="entry name" value="SIS"/>
    <property type="match status" value="1"/>
</dbReference>
<dbReference type="Pfam" id="PF13580">
    <property type="entry name" value="SIS_2"/>
    <property type="match status" value="1"/>
</dbReference>
<dbReference type="InterPro" id="IPR050099">
    <property type="entry name" value="SIS_GmhA/DiaA_subfam"/>
</dbReference>
<dbReference type="InterPro" id="IPR046348">
    <property type="entry name" value="SIS_dom_sf"/>
</dbReference>
<evidence type="ECO:0000259" key="1">
    <source>
        <dbReference type="PROSITE" id="PS51464"/>
    </source>
</evidence>